<name>A0A9N7Z3G8_PLEPL</name>
<dbReference type="PANTHER" id="PTHR11955">
    <property type="entry name" value="FATTY ACID BINDING PROTEIN"/>
    <property type="match status" value="1"/>
</dbReference>
<dbReference type="GO" id="GO:0008289">
    <property type="term" value="F:lipid binding"/>
    <property type="evidence" value="ECO:0007669"/>
    <property type="project" value="InterPro"/>
</dbReference>
<dbReference type="Proteomes" id="UP001153269">
    <property type="component" value="Unassembled WGS sequence"/>
</dbReference>
<dbReference type="AlphaFoldDB" id="A0A9N7Z3G8"/>
<evidence type="ECO:0000256" key="1">
    <source>
        <dbReference type="ARBA" id="ARBA00008390"/>
    </source>
</evidence>
<accession>A0A9N7Z3G8</accession>
<feature type="non-terminal residue" evidence="2">
    <location>
        <position position="230"/>
    </location>
</feature>
<dbReference type="InterPro" id="IPR031259">
    <property type="entry name" value="ILBP"/>
</dbReference>
<dbReference type="Gene3D" id="2.40.128.20">
    <property type="match status" value="1"/>
</dbReference>
<comment type="similarity">
    <text evidence="1">Belongs to the calycin superfamily. Fatty-acid binding protein (FABP) family.</text>
</comment>
<evidence type="ECO:0000313" key="2">
    <source>
        <dbReference type="EMBL" id="CAB1454258.1"/>
    </source>
</evidence>
<keyword evidence="3" id="KW-1185">Reference proteome</keyword>
<evidence type="ECO:0000313" key="3">
    <source>
        <dbReference type="Proteomes" id="UP001153269"/>
    </source>
</evidence>
<dbReference type="InterPro" id="IPR012674">
    <property type="entry name" value="Calycin"/>
</dbReference>
<reference evidence="2" key="1">
    <citation type="submission" date="2020-03" db="EMBL/GenBank/DDBJ databases">
        <authorList>
            <person name="Weist P."/>
        </authorList>
    </citation>
    <scope>NUCLEOTIDE SEQUENCE</scope>
</reference>
<gene>
    <name evidence="2" type="ORF">PLEPLA_LOCUS42022</name>
</gene>
<organism evidence="2 3">
    <name type="scientific">Pleuronectes platessa</name>
    <name type="common">European plaice</name>
    <dbReference type="NCBI Taxonomy" id="8262"/>
    <lineage>
        <taxon>Eukaryota</taxon>
        <taxon>Metazoa</taxon>
        <taxon>Chordata</taxon>
        <taxon>Craniata</taxon>
        <taxon>Vertebrata</taxon>
        <taxon>Euteleostomi</taxon>
        <taxon>Actinopterygii</taxon>
        <taxon>Neopterygii</taxon>
        <taxon>Teleostei</taxon>
        <taxon>Neoteleostei</taxon>
        <taxon>Acanthomorphata</taxon>
        <taxon>Carangaria</taxon>
        <taxon>Pleuronectiformes</taxon>
        <taxon>Pleuronectoidei</taxon>
        <taxon>Pleuronectidae</taxon>
        <taxon>Pleuronectes</taxon>
    </lineage>
</organism>
<protein>
    <submittedName>
        <fullName evidence="2">Uncharacterized protein</fullName>
    </submittedName>
</protein>
<dbReference type="EMBL" id="CADEAL010004203">
    <property type="protein sequence ID" value="CAB1454258.1"/>
    <property type="molecule type" value="Genomic_DNA"/>
</dbReference>
<sequence length="230" mass="25908">MISSDNFEEYLRLSVSLLKLLWKKIATLLKPDKEISHDGDHIVIRPSSTFKTTTWTSRGQEFEEDLSGVDDRKCMVWRPMARTHLVHTLQTDKLTLLGGTYLDYIDFATRKIAISLSQTKSVLTSTPRDHDNRNIKVAAPRMSGDLTCQETCLVTGNGDKLVCSQKRREGKSRLEHWIEGDKLYLSITAACTSGHTYAKFCAKPPPDCSTQAAIQEMFQDAWLACPQSHG</sequence>
<comment type="caution">
    <text evidence="2">The sequence shown here is derived from an EMBL/GenBank/DDBJ whole genome shotgun (WGS) entry which is preliminary data.</text>
</comment>
<dbReference type="SUPFAM" id="SSF50814">
    <property type="entry name" value="Lipocalins"/>
    <property type="match status" value="2"/>
</dbReference>
<proteinExistence type="inferred from homology"/>